<evidence type="ECO:0000259" key="1">
    <source>
        <dbReference type="Pfam" id="PF00535"/>
    </source>
</evidence>
<feature type="domain" description="Glycosyltransferase 2-like" evidence="1">
    <location>
        <begin position="273"/>
        <end position="402"/>
    </location>
</feature>
<dbReference type="Pfam" id="PF00535">
    <property type="entry name" value="Glycos_transf_2"/>
    <property type="match status" value="1"/>
</dbReference>
<dbReference type="SUPFAM" id="SSF53448">
    <property type="entry name" value="Nucleotide-diphospho-sugar transferases"/>
    <property type="match status" value="1"/>
</dbReference>
<evidence type="ECO:0000313" key="3">
    <source>
        <dbReference type="Proteomes" id="UP000294678"/>
    </source>
</evidence>
<dbReference type="PANTHER" id="PTHR43685:SF2">
    <property type="entry name" value="GLYCOSYLTRANSFERASE 2-LIKE DOMAIN-CONTAINING PROTEIN"/>
    <property type="match status" value="1"/>
</dbReference>
<dbReference type="CDD" id="cd00761">
    <property type="entry name" value="Glyco_tranf_GTA_type"/>
    <property type="match status" value="1"/>
</dbReference>
<keyword evidence="3" id="KW-1185">Reference proteome</keyword>
<reference evidence="2 3" key="1">
    <citation type="submission" date="2019-03" db="EMBL/GenBank/DDBJ databases">
        <title>Genomic Encyclopedia of Type Strains, Phase IV (KMG-IV): sequencing the most valuable type-strain genomes for metagenomic binning, comparative biology and taxonomic classification.</title>
        <authorList>
            <person name="Goeker M."/>
        </authorList>
    </citation>
    <scope>NUCLEOTIDE SEQUENCE [LARGE SCALE GENOMIC DNA]</scope>
    <source>
        <strain evidence="2 3">DSM 100055</strain>
    </source>
</reference>
<dbReference type="EMBL" id="SOBG01000009">
    <property type="protein sequence ID" value="TDT67877.1"/>
    <property type="molecule type" value="Genomic_DNA"/>
</dbReference>
<proteinExistence type="predicted"/>
<comment type="caution">
    <text evidence="2">The sequence shown here is derived from an EMBL/GenBank/DDBJ whole genome shotgun (WGS) entry which is preliminary data.</text>
</comment>
<dbReference type="AlphaFoldDB" id="A0AA46I4W8"/>
<dbReference type="InterPro" id="IPR001173">
    <property type="entry name" value="Glyco_trans_2-like"/>
</dbReference>
<dbReference type="Proteomes" id="UP000294678">
    <property type="component" value="Unassembled WGS sequence"/>
</dbReference>
<dbReference type="InterPro" id="IPR029044">
    <property type="entry name" value="Nucleotide-diphossugar_trans"/>
</dbReference>
<dbReference type="RefSeq" id="WP_134113741.1">
    <property type="nucleotide sequence ID" value="NZ_SOBG01000009.1"/>
</dbReference>
<gene>
    <name evidence="2" type="ORF">EV215_1881</name>
</gene>
<dbReference type="PANTHER" id="PTHR43685">
    <property type="entry name" value="GLYCOSYLTRANSFERASE"/>
    <property type="match status" value="1"/>
</dbReference>
<accession>A0AA46I4W8</accession>
<name>A0AA46I4W8_9FUSO</name>
<protein>
    <submittedName>
        <fullName evidence="2">GT2 family glycosyltransferase</fullName>
    </submittedName>
</protein>
<dbReference type="InterPro" id="IPR050834">
    <property type="entry name" value="Glycosyltransf_2"/>
</dbReference>
<evidence type="ECO:0000313" key="2">
    <source>
        <dbReference type="EMBL" id="TDT67877.1"/>
    </source>
</evidence>
<dbReference type="Gene3D" id="3.90.550.10">
    <property type="entry name" value="Spore Coat Polysaccharide Biosynthesis Protein SpsA, Chain A"/>
    <property type="match status" value="1"/>
</dbReference>
<organism evidence="2 3">
    <name type="scientific">Hypnocyclicus thermotrophus</name>
    <dbReference type="NCBI Taxonomy" id="1627895"/>
    <lineage>
        <taxon>Bacteria</taxon>
        <taxon>Fusobacteriati</taxon>
        <taxon>Fusobacteriota</taxon>
        <taxon>Fusobacteriia</taxon>
        <taxon>Fusobacteriales</taxon>
        <taxon>Fusobacteriaceae</taxon>
        <taxon>Hypnocyclicus</taxon>
    </lineage>
</organism>
<sequence length="525" mass="63107">MKINWKINNNVISKLEINNENIINPFGIETADSYAFFSLEEGIGYKYKILSKNIKYDDKHYSYKIVNKMIEGLWEINGEESLNGKILNRKIELKCLEDSNFMDFVMRFRIKKEFVNKVLISDKELYYKNTNVYNQYSVKKVKLIGENFDIKITINDKIISEEMLPFIYARDNNGEWIIHVRMMPKIWHKEVIKLCNSWYKTQPINQILSKRILKNQKLKDYLWYHNERIPYKNKIMKFINPNAFPIVTLNKGTRLKWDVNFEIIEKEPNYKVSIVIPTYKRADYLERLLLSIKKQSFKDYEIIIIDDNSPNYNEYKIVIDKYSNQFNEFRFLRNKKNRGAPYSRNRGISQAKYDFIALVDDDDEWFPTKLENQIEIFKSSNKKTGIVYTWTKIFQGKELVGEYTPTKEGYLMEEILKECFIPSPSIMLKKKALIEAGLFDEKMPSCQDWDMWTRIISCGYECRVVKKFETIYHKHNRETIGKSKKTLKGYKLYYRKHWKLFAKKLKNELTLKNFVKYFLRMLRGY</sequence>